<evidence type="ECO:0000313" key="2">
    <source>
        <dbReference type="EMBL" id="MCJ0743466.1"/>
    </source>
</evidence>
<proteinExistence type="predicted"/>
<accession>A0ABS9ZYR3</accession>
<keyword evidence="1" id="KW-0812">Transmembrane</keyword>
<name>A0ABS9ZYR3_9SPHI</name>
<reference evidence="2" key="1">
    <citation type="submission" date="2022-03" db="EMBL/GenBank/DDBJ databases">
        <authorList>
            <person name="Woo C.Y."/>
        </authorList>
    </citation>
    <scope>NUCLEOTIDE SEQUENCE</scope>
    <source>
        <strain evidence="2">CYS-01</strain>
    </source>
</reference>
<keyword evidence="1" id="KW-0472">Membrane</keyword>
<evidence type="ECO:0000256" key="1">
    <source>
        <dbReference type="SAM" id="Phobius"/>
    </source>
</evidence>
<comment type="caution">
    <text evidence="2">The sequence shown here is derived from an EMBL/GenBank/DDBJ whole genome shotgun (WGS) entry which is preliminary data.</text>
</comment>
<evidence type="ECO:0008006" key="4">
    <source>
        <dbReference type="Google" id="ProtNLM"/>
    </source>
</evidence>
<sequence>MGGNFSYDKNGRFYSSTTIYGYIKREGVTDSYKSLLAILNSQLFWWYLVNTGTVLANGYFRFMPHYTKPFPMPEIPQKTALMLEKLVDEILAEKTKDKNANTKKFEEKINDIVYDLYNLTTAEVEFIQKV</sequence>
<evidence type="ECO:0000313" key="3">
    <source>
        <dbReference type="Proteomes" id="UP001165460"/>
    </source>
</evidence>
<feature type="transmembrane region" description="Helical" evidence="1">
    <location>
        <begin position="44"/>
        <end position="62"/>
    </location>
</feature>
<dbReference type="EMBL" id="JALGBH010000002">
    <property type="protein sequence ID" value="MCJ0743466.1"/>
    <property type="molecule type" value="Genomic_DNA"/>
</dbReference>
<keyword evidence="1" id="KW-1133">Transmembrane helix</keyword>
<protein>
    <recommendedName>
        <fullName evidence="4">Site-specific DNA-methyltransferase (adenine-specific)</fullName>
    </recommendedName>
</protein>
<organism evidence="2 3">
    <name type="scientific">Pedobacter montanisoli</name>
    <dbReference type="NCBI Taxonomy" id="2923277"/>
    <lineage>
        <taxon>Bacteria</taxon>
        <taxon>Pseudomonadati</taxon>
        <taxon>Bacteroidota</taxon>
        <taxon>Sphingobacteriia</taxon>
        <taxon>Sphingobacteriales</taxon>
        <taxon>Sphingobacteriaceae</taxon>
        <taxon>Pedobacter</taxon>
    </lineage>
</organism>
<gene>
    <name evidence="2" type="ORF">MMF97_12145</name>
</gene>
<dbReference type="Proteomes" id="UP001165460">
    <property type="component" value="Unassembled WGS sequence"/>
</dbReference>
<keyword evidence="3" id="KW-1185">Reference proteome</keyword>